<feature type="transmembrane region" description="Helical" evidence="1">
    <location>
        <begin position="93"/>
        <end position="120"/>
    </location>
</feature>
<keyword evidence="1" id="KW-0812">Transmembrane</keyword>
<keyword evidence="1" id="KW-0472">Membrane</keyword>
<evidence type="ECO:0000313" key="2">
    <source>
        <dbReference type="EMBL" id="MFC7189852.1"/>
    </source>
</evidence>
<dbReference type="RefSeq" id="WP_264554727.1">
    <property type="nucleotide sequence ID" value="NZ_CP109979.1"/>
</dbReference>
<dbReference type="EMBL" id="JBHTAX010000001">
    <property type="protein sequence ID" value="MFC7189852.1"/>
    <property type="molecule type" value="Genomic_DNA"/>
</dbReference>
<feature type="transmembrane region" description="Helical" evidence="1">
    <location>
        <begin position="7"/>
        <end position="29"/>
    </location>
</feature>
<reference evidence="2 3" key="1">
    <citation type="journal article" date="2019" name="Int. J. Syst. Evol. Microbiol.">
        <title>The Global Catalogue of Microorganisms (GCM) 10K type strain sequencing project: providing services to taxonomists for standard genome sequencing and annotation.</title>
        <authorList>
            <consortium name="The Broad Institute Genomics Platform"/>
            <consortium name="The Broad Institute Genome Sequencing Center for Infectious Disease"/>
            <person name="Wu L."/>
            <person name="Ma J."/>
        </authorList>
    </citation>
    <scope>NUCLEOTIDE SEQUENCE [LARGE SCALE GENOMIC DNA]</scope>
    <source>
        <strain evidence="2 3">RDMS1</strain>
    </source>
</reference>
<evidence type="ECO:0000256" key="1">
    <source>
        <dbReference type="SAM" id="Phobius"/>
    </source>
</evidence>
<dbReference type="Proteomes" id="UP001596417">
    <property type="component" value="Unassembled WGS sequence"/>
</dbReference>
<feature type="transmembrane region" description="Helical" evidence="1">
    <location>
        <begin position="65"/>
        <end position="87"/>
    </location>
</feature>
<gene>
    <name evidence="2" type="ORF">ACFQL7_08270</name>
</gene>
<feature type="transmembrane region" description="Helical" evidence="1">
    <location>
        <begin position="35"/>
        <end position="53"/>
    </location>
</feature>
<dbReference type="AlphaFoldDB" id="A0ABD5YN48"/>
<organism evidence="2 3">
    <name type="scientific">Halocatena marina</name>
    <dbReference type="NCBI Taxonomy" id="2934937"/>
    <lineage>
        <taxon>Archaea</taxon>
        <taxon>Methanobacteriati</taxon>
        <taxon>Methanobacteriota</taxon>
        <taxon>Stenosarchaea group</taxon>
        <taxon>Halobacteria</taxon>
        <taxon>Halobacteriales</taxon>
        <taxon>Natronomonadaceae</taxon>
        <taxon>Halocatena</taxon>
    </lineage>
</organism>
<proteinExistence type="predicted"/>
<dbReference type="InterPro" id="IPR040493">
    <property type="entry name" value="DUF5518"/>
</dbReference>
<dbReference type="Pfam" id="PF17647">
    <property type="entry name" value="DUF5518"/>
    <property type="match status" value="1"/>
</dbReference>
<accession>A0ABD5YN48</accession>
<evidence type="ECO:0000313" key="3">
    <source>
        <dbReference type="Proteomes" id="UP001596417"/>
    </source>
</evidence>
<protein>
    <submittedName>
        <fullName evidence="2">DUF5518 domain-containing protein</fullName>
    </submittedName>
</protein>
<dbReference type="GeneID" id="76199417"/>
<keyword evidence="1" id="KW-1133">Transmembrane helix</keyword>
<name>A0ABD5YN48_9EURY</name>
<comment type="caution">
    <text evidence="2">The sequence shown here is derived from an EMBL/GenBank/DDBJ whole genome shotgun (WGS) entry which is preliminary data.</text>
</comment>
<sequence>MKLNWRAVAYGFVTAIVLGILWGAIFPAADVTTPFLSYGLIGVIAGLVAGYYTKEGIREGAINGGVSTAVGSIVVFAVLTLLGLLFAGLLTSFGILGVGVLTVVFYAIPGAIGGALGGWLEDRRMTRRAASTPR</sequence>
<keyword evidence="3" id="KW-1185">Reference proteome</keyword>